<protein>
    <submittedName>
        <fullName evidence="4">Alpha/beta hydrolase</fullName>
    </submittedName>
</protein>
<evidence type="ECO:0000313" key="5">
    <source>
        <dbReference type="Proteomes" id="UP001589692"/>
    </source>
</evidence>
<keyword evidence="2 4" id="KW-0378">Hydrolase</keyword>
<reference evidence="4 5" key="1">
    <citation type="submission" date="2024-09" db="EMBL/GenBank/DDBJ databases">
        <authorList>
            <person name="Sun Q."/>
            <person name="Mori K."/>
        </authorList>
    </citation>
    <scope>NUCLEOTIDE SEQUENCE [LARGE SCALE GENOMIC DNA]</scope>
    <source>
        <strain evidence="4 5">TBRC 4938</strain>
    </source>
</reference>
<comment type="caution">
    <text evidence="4">The sequence shown here is derived from an EMBL/GenBank/DDBJ whole genome shotgun (WGS) entry which is preliminary data.</text>
</comment>
<dbReference type="InterPro" id="IPR050565">
    <property type="entry name" value="LYPA1-2/EST-like"/>
</dbReference>
<dbReference type="SUPFAM" id="SSF53474">
    <property type="entry name" value="alpha/beta-Hydrolases"/>
    <property type="match status" value="1"/>
</dbReference>
<gene>
    <name evidence="4" type="ORF">ACFFP0_21500</name>
</gene>
<evidence type="ECO:0000313" key="4">
    <source>
        <dbReference type="EMBL" id="MFB9951433.1"/>
    </source>
</evidence>
<accession>A0ABV6ANZ4</accession>
<evidence type="ECO:0000256" key="1">
    <source>
        <dbReference type="ARBA" id="ARBA00006499"/>
    </source>
</evidence>
<dbReference type="RefSeq" id="WP_377264241.1">
    <property type="nucleotide sequence ID" value="NZ_JBHMAA010000024.1"/>
</dbReference>
<dbReference type="Pfam" id="PF02230">
    <property type="entry name" value="Abhydrolase_2"/>
    <property type="match status" value="1"/>
</dbReference>
<dbReference type="InterPro" id="IPR003140">
    <property type="entry name" value="PLipase/COase/thioEstase"/>
</dbReference>
<organism evidence="4 5">
    <name type="scientific">Rhizobium puerariae</name>
    <dbReference type="NCBI Taxonomy" id="1585791"/>
    <lineage>
        <taxon>Bacteria</taxon>
        <taxon>Pseudomonadati</taxon>
        <taxon>Pseudomonadota</taxon>
        <taxon>Alphaproteobacteria</taxon>
        <taxon>Hyphomicrobiales</taxon>
        <taxon>Rhizobiaceae</taxon>
        <taxon>Rhizobium/Agrobacterium group</taxon>
        <taxon>Rhizobium</taxon>
    </lineage>
</organism>
<name>A0ABV6ANZ4_9HYPH</name>
<dbReference type="InterPro" id="IPR029058">
    <property type="entry name" value="AB_hydrolase_fold"/>
</dbReference>
<proteinExistence type="inferred from homology"/>
<dbReference type="Proteomes" id="UP001589692">
    <property type="component" value="Unassembled WGS sequence"/>
</dbReference>
<dbReference type="PANTHER" id="PTHR10655">
    <property type="entry name" value="LYSOPHOSPHOLIPASE-RELATED"/>
    <property type="match status" value="1"/>
</dbReference>
<dbReference type="GO" id="GO:0016787">
    <property type="term" value="F:hydrolase activity"/>
    <property type="evidence" value="ECO:0007669"/>
    <property type="project" value="UniProtKB-KW"/>
</dbReference>
<dbReference type="Gene3D" id="3.40.50.1820">
    <property type="entry name" value="alpha/beta hydrolase"/>
    <property type="match status" value="1"/>
</dbReference>
<dbReference type="PANTHER" id="PTHR10655:SF17">
    <property type="entry name" value="LYSOPHOSPHOLIPASE-LIKE PROTEIN 1"/>
    <property type="match status" value="1"/>
</dbReference>
<evidence type="ECO:0000259" key="3">
    <source>
        <dbReference type="Pfam" id="PF02230"/>
    </source>
</evidence>
<keyword evidence="5" id="KW-1185">Reference proteome</keyword>
<feature type="domain" description="Phospholipase/carboxylesterase/thioesterase" evidence="3">
    <location>
        <begin position="5"/>
        <end position="199"/>
    </location>
</feature>
<dbReference type="EMBL" id="JBHMAA010000024">
    <property type="protein sequence ID" value="MFB9951433.1"/>
    <property type="molecule type" value="Genomic_DNA"/>
</dbReference>
<comment type="similarity">
    <text evidence="1">Belongs to the AB hydrolase superfamily. AB hydrolase 2 family.</text>
</comment>
<evidence type="ECO:0000256" key="2">
    <source>
        <dbReference type="ARBA" id="ARBA00022801"/>
    </source>
</evidence>
<sequence length="205" mass="20579">MAEAASKTLVILLHGVGSSGSSLAPLSSRLAALLPGAILAAPDAPEASGFGSGRQWFSVAGITDESRPARIAAARPGFNATLAGIIEENGLTGRLDRVALVGFSQGTIMSLDAVASGRWPVGAVVGFSGRLASPQPLTPRGSTPILLVHGTDDAVIPVQETERAAAGLSALGLPVETRFEPGLGHTISGAGASHAGAFLARIFGR</sequence>